<evidence type="ECO:0000313" key="1">
    <source>
        <dbReference type="EMBL" id="MDL5159406.1"/>
    </source>
</evidence>
<dbReference type="CDD" id="cd03801">
    <property type="entry name" value="GT4_PimA-like"/>
    <property type="match status" value="1"/>
</dbReference>
<sequence length="370" mass="40480">MTLRMLVHGPANSLSGYGQDVIGLVRALIEAGVQVDLWPSSILPPVPPEVAALMTRTLAPPYDAVLLYNPPADITPWEFSGWGDKLIGWTMCESTPAQTGWLGDWYDPEDPDQAAGHLWSRRPRRAVSGPKGWLDLLLVTCPMNVDAFAALDPHVPIEVLTPGLRIEDWPELRRDRDPGAPVVFGCEGVLGGRKDPATLFKAWDGFRAMYPGLDSRLELHVAGDPRECRARAAARDDVVVHVGPWSQRQELDWYQTVDCWVSTSRGEGVNKPAVQALATGMPVIAAPWGGHETWMHPDHSYAADYREVATGDGDAMHVEVDASHVAELMGEAALDPQDRRRKGASGARFVAASLGWDRQVGELLRLVGRA</sequence>
<dbReference type="Proteomes" id="UP001231924">
    <property type="component" value="Unassembled WGS sequence"/>
</dbReference>
<organism evidence="1 2">
    <name type="scientific">Actinomycetospora termitidis</name>
    <dbReference type="NCBI Taxonomy" id="3053470"/>
    <lineage>
        <taxon>Bacteria</taxon>
        <taxon>Bacillati</taxon>
        <taxon>Actinomycetota</taxon>
        <taxon>Actinomycetes</taxon>
        <taxon>Pseudonocardiales</taxon>
        <taxon>Pseudonocardiaceae</taxon>
        <taxon>Actinomycetospora</taxon>
    </lineage>
</organism>
<keyword evidence="2" id="KW-1185">Reference proteome</keyword>
<gene>
    <name evidence="1" type="ORF">QRT03_25795</name>
</gene>
<dbReference type="Pfam" id="PF13692">
    <property type="entry name" value="Glyco_trans_1_4"/>
    <property type="match status" value="1"/>
</dbReference>
<dbReference type="GO" id="GO:0016757">
    <property type="term" value="F:glycosyltransferase activity"/>
    <property type="evidence" value="ECO:0007669"/>
    <property type="project" value="UniProtKB-KW"/>
</dbReference>
<dbReference type="PANTHER" id="PTHR46656:SF3">
    <property type="entry name" value="PUTATIVE-RELATED"/>
    <property type="match status" value="1"/>
</dbReference>
<reference evidence="1 2" key="1">
    <citation type="submission" date="2023-06" db="EMBL/GenBank/DDBJ databases">
        <title>Actinomycetospora Odt1-22.</title>
        <authorList>
            <person name="Supong K."/>
        </authorList>
    </citation>
    <scope>NUCLEOTIDE SEQUENCE [LARGE SCALE GENOMIC DNA]</scope>
    <source>
        <strain evidence="1 2">Odt1-22</strain>
    </source>
</reference>
<dbReference type="EMBL" id="JASVWF010000007">
    <property type="protein sequence ID" value="MDL5159406.1"/>
    <property type="molecule type" value="Genomic_DNA"/>
</dbReference>
<dbReference type="RefSeq" id="WP_286056000.1">
    <property type="nucleotide sequence ID" value="NZ_JASVWF010000007.1"/>
</dbReference>
<evidence type="ECO:0000313" key="2">
    <source>
        <dbReference type="Proteomes" id="UP001231924"/>
    </source>
</evidence>
<proteinExistence type="predicted"/>
<dbReference type="PANTHER" id="PTHR46656">
    <property type="entry name" value="PUTATIVE-RELATED"/>
    <property type="match status" value="1"/>
</dbReference>
<protein>
    <submittedName>
        <fullName evidence="1">Glycosyltransferase family 4 protein</fullName>
        <ecNumber evidence="1">2.4.-.-</ecNumber>
    </submittedName>
</protein>
<accession>A0ABT7MFF8</accession>
<dbReference type="SUPFAM" id="SSF53756">
    <property type="entry name" value="UDP-Glycosyltransferase/glycogen phosphorylase"/>
    <property type="match status" value="1"/>
</dbReference>
<name>A0ABT7MFF8_9PSEU</name>
<comment type="caution">
    <text evidence="1">The sequence shown here is derived from an EMBL/GenBank/DDBJ whole genome shotgun (WGS) entry which is preliminary data.</text>
</comment>
<dbReference type="EC" id="2.4.-.-" evidence="1"/>
<keyword evidence="1" id="KW-0328">Glycosyltransferase</keyword>
<keyword evidence="1" id="KW-0808">Transferase</keyword>
<dbReference type="Gene3D" id="3.40.50.2000">
    <property type="entry name" value="Glycogen Phosphorylase B"/>
    <property type="match status" value="1"/>
</dbReference>